<dbReference type="EMBL" id="CAHR02000172">
    <property type="protein sequence ID" value="CCG83712.1"/>
    <property type="molecule type" value="Genomic_DNA"/>
</dbReference>
<keyword evidence="2" id="KW-0813">Transport</keyword>
<evidence type="ECO:0000313" key="9">
    <source>
        <dbReference type="EMBL" id="CCG83712.1"/>
    </source>
</evidence>
<dbReference type="VEuPathDB" id="FungiDB:TAPDE_004025"/>
<feature type="region of interest" description="Disordered" evidence="6">
    <location>
        <begin position="213"/>
        <end position="234"/>
    </location>
</feature>
<name>R4XGU3_TAPDE</name>
<dbReference type="Pfam" id="PF07690">
    <property type="entry name" value="MFS_1"/>
    <property type="match status" value="1"/>
</dbReference>
<dbReference type="GO" id="GO:0016020">
    <property type="term" value="C:membrane"/>
    <property type="evidence" value="ECO:0007669"/>
    <property type="project" value="UniProtKB-SubCell"/>
</dbReference>
<sequence length="497" mass="53190">MPWPASEDRLPVLFGLRSHERFVGGAIGFAIFTDLFLYGLIVPIVPYALTGRFGVRAEDVQGRTSVLLAIYAAGLVVCCPVVGWYADGSPSRRTPLLLGLVALLGSTLLFMLGRTYACLVVGRVTQGISAAVVWTVGLALLVDTVGKDRLGAAMGAVSIFMALGIALGPVVGGVVYDVGGYYAPFYIAIGFLLVDVLLRLAIIEKKTAELYRPDGTDGRRRRRQDTLPADGEQETKVVTTARTATQDRAGTRVASKLPPIVRLLRYPRLLTGCWTGFVAALLLSSFDAVLPLYLKDLWHFSALSSGLVYGSLVLPSFLFSPLVGWWVDSRGTKAICLLGLLLEVPLLTVLRFPDASSPRAGQVVEMCIILALNNFGLSCVLTSSMTEIALVVEQQEALRPGLFGRTGAFAQAYALFNMSFSAGTLVGPLVAGAIREQSGWGTMAWSLAVFAAVTIPPCLLYTGGTIRETHWIKARPKQEQGAVSSGIEADAAQQNDT</sequence>
<dbReference type="PANTHER" id="PTHR23506:SF23">
    <property type="entry name" value="GH10249P"/>
    <property type="match status" value="1"/>
</dbReference>
<feature type="transmembrane region" description="Helical" evidence="7">
    <location>
        <begin position="97"/>
        <end position="117"/>
    </location>
</feature>
<feature type="transmembrane region" description="Helical" evidence="7">
    <location>
        <begin position="413"/>
        <end position="434"/>
    </location>
</feature>
<dbReference type="CDD" id="cd17325">
    <property type="entry name" value="MFS_MdtG_SLC18_like"/>
    <property type="match status" value="1"/>
</dbReference>
<evidence type="ECO:0000256" key="2">
    <source>
        <dbReference type="ARBA" id="ARBA00022448"/>
    </source>
</evidence>
<dbReference type="PANTHER" id="PTHR23506">
    <property type="entry name" value="GH10249P"/>
    <property type="match status" value="1"/>
</dbReference>
<feature type="domain" description="Major facilitator superfamily (MFS) profile" evidence="8">
    <location>
        <begin position="23"/>
        <end position="469"/>
    </location>
</feature>
<feature type="region of interest" description="Disordered" evidence="6">
    <location>
        <begin position="477"/>
        <end position="497"/>
    </location>
</feature>
<dbReference type="InterPro" id="IPR050930">
    <property type="entry name" value="MFS_Vesicular_Transporter"/>
</dbReference>
<feature type="transmembrane region" description="Helical" evidence="7">
    <location>
        <begin position="182"/>
        <end position="202"/>
    </location>
</feature>
<protein>
    <recommendedName>
        <fullName evidence="8">Major facilitator superfamily (MFS) profile domain-containing protein</fullName>
    </recommendedName>
</protein>
<evidence type="ECO:0000259" key="8">
    <source>
        <dbReference type="PROSITE" id="PS50850"/>
    </source>
</evidence>
<evidence type="ECO:0000256" key="5">
    <source>
        <dbReference type="ARBA" id="ARBA00023136"/>
    </source>
</evidence>
<accession>R4XGU3</accession>
<dbReference type="PROSITE" id="PS50850">
    <property type="entry name" value="MFS"/>
    <property type="match status" value="1"/>
</dbReference>
<evidence type="ECO:0000256" key="3">
    <source>
        <dbReference type="ARBA" id="ARBA00022692"/>
    </source>
</evidence>
<keyword evidence="10" id="KW-1185">Reference proteome</keyword>
<comment type="caution">
    <text evidence="9">The sequence shown here is derived from an EMBL/GenBank/DDBJ whole genome shotgun (WGS) entry which is preliminary data.</text>
</comment>
<dbReference type="Proteomes" id="UP000013776">
    <property type="component" value="Unassembled WGS sequence"/>
</dbReference>
<feature type="transmembrane region" description="Helical" evidence="7">
    <location>
        <begin position="306"/>
        <end position="327"/>
    </location>
</feature>
<evidence type="ECO:0000256" key="4">
    <source>
        <dbReference type="ARBA" id="ARBA00022989"/>
    </source>
</evidence>
<feature type="transmembrane region" description="Helical" evidence="7">
    <location>
        <begin position="269"/>
        <end position="294"/>
    </location>
</feature>
<evidence type="ECO:0000256" key="7">
    <source>
        <dbReference type="SAM" id="Phobius"/>
    </source>
</evidence>
<dbReference type="STRING" id="1097556.R4XGU3"/>
<dbReference type="SUPFAM" id="SSF103473">
    <property type="entry name" value="MFS general substrate transporter"/>
    <property type="match status" value="1"/>
</dbReference>
<dbReference type="eggNOG" id="KOG3764">
    <property type="taxonomic scope" value="Eukaryota"/>
</dbReference>
<reference evidence="9 10" key="1">
    <citation type="journal article" date="2013" name="MBio">
        <title>Genome sequencing of the plant pathogen Taphrina deformans, the causal agent of peach leaf curl.</title>
        <authorList>
            <person name="Cisse O.H."/>
            <person name="Almeida J.M.G.C.F."/>
            <person name="Fonseca A."/>
            <person name="Kumar A.A."/>
            <person name="Salojaervi J."/>
            <person name="Overmyer K."/>
            <person name="Hauser P.M."/>
            <person name="Pagni M."/>
        </authorList>
    </citation>
    <scope>NUCLEOTIDE SEQUENCE [LARGE SCALE GENOMIC DNA]</scope>
    <source>
        <strain evidence="10">PYCC 5710 / ATCC 11124 / CBS 356.35 / IMI 108563 / JCM 9778 / NBRC 8474</strain>
    </source>
</reference>
<proteinExistence type="predicted"/>
<dbReference type="AlphaFoldDB" id="R4XGU3"/>
<organism evidence="9 10">
    <name type="scientific">Taphrina deformans (strain PYCC 5710 / ATCC 11124 / CBS 356.35 / IMI 108563 / JCM 9778 / NBRC 8474)</name>
    <name type="common">Peach leaf curl fungus</name>
    <name type="synonym">Lalaria deformans</name>
    <dbReference type="NCBI Taxonomy" id="1097556"/>
    <lineage>
        <taxon>Eukaryota</taxon>
        <taxon>Fungi</taxon>
        <taxon>Dikarya</taxon>
        <taxon>Ascomycota</taxon>
        <taxon>Taphrinomycotina</taxon>
        <taxon>Taphrinomycetes</taxon>
        <taxon>Taphrinales</taxon>
        <taxon>Taphrinaceae</taxon>
        <taxon>Taphrina</taxon>
    </lineage>
</organism>
<keyword evidence="3 7" id="KW-0812">Transmembrane</keyword>
<evidence type="ECO:0000256" key="1">
    <source>
        <dbReference type="ARBA" id="ARBA00004141"/>
    </source>
</evidence>
<feature type="transmembrane region" description="Helical" evidence="7">
    <location>
        <begin position="65"/>
        <end position="85"/>
    </location>
</feature>
<dbReference type="InterPro" id="IPR036259">
    <property type="entry name" value="MFS_trans_sf"/>
</dbReference>
<gene>
    <name evidence="9" type="ORF">TAPDE_004025</name>
</gene>
<dbReference type="OrthoDB" id="5086884at2759"/>
<keyword evidence="4 7" id="KW-1133">Transmembrane helix</keyword>
<dbReference type="GO" id="GO:0022857">
    <property type="term" value="F:transmembrane transporter activity"/>
    <property type="evidence" value="ECO:0007669"/>
    <property type="project" value="InterPro"/>
</dbReference>
<dbReference type="Gene3D" id="1.20.1250.20">
    <property type="entry name" value="MFS general substrate transporter like domains"/>
    <property type="match status" value="1"/>
</dbReference>
<feature type="transmembrane region" description="Helical" evidence="7">
    <location>
        <begin position="440"/>
        <end position="463"/>
    </location>
</feature>
<feature type="transmembrane region" description="Helical" evidence="7">
    <location>
        <begin position="21"/>
        <end position="45"/>
    </location>
</feature>
<evidence type="ECO:0000313" key="10">
    <source>
        <dbReference type="Proteomes" id="UP000013776"/>
    </source>
</evidence>
<dbReference type="InterPro" id="IPR020846">
    <property type="entry name" value="MFS_dom"/>
</dbReference>
<keyword evidence="5 7" id="KW-0472">Membrane</keyword>
<evidence type="ECO:0000256" key="6">
    <source>
        <dbReference type="SAM" id="MobiDB-lite"/>
    </source>
</evidence>
<comment type="subcellular location">
    <subcellularLocation>
        <location evidence="1">Membrane</location>
        <topology evidence="1">Multi-pass membrane protein</topology>
    </subcellularLocation>
</comment>
<feature type="transmembrane region" description="Helical" evidence="7">
    <location>
        <begin position="154"/>
        <end position="176"/>
    </location>
</feature>
<dbReference type="InterPro" id="IPR011701">
    <property type="entry name" value="MFS"/>
</dbReference>